<dbReference type="EMBL" id="JADFTS010000009">
    <property type="protein sequence ID" value="KAF9587912.1"/>
    <property type="molecule type" value="Genomic_DNA"/>
</dbReference>
<dbReference type="AlphaFoldDB" id="A0A835GXF1"/>
<feature type="domain" description="Transposase-associated" evidence="1">
    <location>
        <begin position="3"/>
        <end position="79"/>
    </location>
</feature>
<reference evidence="2 3" key="1">
    <citation type="submission" date="2020-10" db="EMBL/GenBank/DDBJ databases">
        <title>The Coptis chinensis genome and diversification of protoberbering-type alkaloids.</title>
        <authorList>
            <person name="Wang B."/>
            <person name="Shu S."/>
            <person name="Song C."/>
            <person name="Liu Y."/>
        </authorList>
    </citation>
    <scope>NUCLEOTIDE SEQUENCE [LARGE SCALE GENOMIC DNA]</scope>
    <source>
        <strain evidence="2">HL-2020</strain>
        <tissue evidence="2">Leaf</tissue>
    </source>
</reference>
<keyword evidence="3" id="KW-1185">Reference proteome</keyword>
<accession>A0A835GXF1</accession>
<gene>
    <name evidence="2" type="ORF">IFM89_006166</name>
</gene>
<protein>
    <recommendedName>
        <fullName evidence="1">Transposase-associated domain-containing protein</fullName>
    </recommendedName>
</protein>
<dbReference type="Proteomes" id="UP000631114">
    <property type="component" value="Unassembled WGS sequence"/>
</dbReference>
<dbReference type="Pfam" id="PF13963">
    <property type="entry name" value="Transpos_assoc"/>
    <property type="match status" value="1"/>
</dbReference>
<evidence type="ECO:0000259" key="1">
    <source>
        <dbReference type="Pfam" id="PF13963"/>
    </source>
</evidence>
<name>A0A835GXF1_9MAGN</name>
<comment type="caution">
    <text evidence="2">The sequence shown here is derived from an EMBL/GenBank/DDBJ whole genome shotgun (WGS) entry which is preliminary data.</text>
</comment>
<dbReference type="InterPro" id="IPR029480">
    <property type="entry name" value="Transpos_assoc"/>
</dbReference>
<evidence type="ECO:0000313" key="2">
    <source>
        <dbReference type="EMBL" id="KAF9587912.1"/>
    </source>
</evidence>
<sequence>MDKSWMHPTVGRSNRKYILGCEEFVNWAWDNRPEEFGDEIYCPCVRCINKVLRPKDVVRDHILNKGIVRSYIHWTKHGEGDEVDARHDSNDGDDMHQMLQDALGFPDLVGTGGKWVRGTSTLPKVFNNPSSSKLKLTWNGNNQPDRPDTHPSLFAESMGVLMTSSHRFDWTKY</sequence>
<organism evidence="2 3">
    <name type="scientific">Coptis chinensis</name>
    <dbReference type="NCBI Taxonomy" id="261450"/>
    <lineage>
        <taxon>Eukaryota</taxon>
        <taxon>Viridiplantae</taxon>
        <taxon>Streptophyta</taxon>
        <taxon>Embryophyta</taxon>
        <taxon>Tracheophyta</taxon>
        <taxon>Spermatophyta</taxon>
        <taxon>Magnoliopsida</taxon>
        <taxon>Ranunculales</taxon>
        <taxon>Ranunculaceae</taxon>
        <taxon>Coptidoideae</taxon>
        <taxon>Coptis</taxon>
    </lineage>
</organism>
<evidence type="ECO:0000313" key="3">
    <source>
        <dbReference type="Proteomes" id="UP000631114"/>
    </source>
</evidence>
<proteinExistence type="predicted"/>
<dbReference type="OrthoDB" id="1729146at2759"/>